<protein>
    <submittedName>
        <fullName evidence="4">Uncharacterized domain 1-containing protein</fullName>
    </submittedName>
</protein>
<dbReference type="CDD" id="cd03443">
    <property type="entry name" value="PaaI_thioesterase"/>
    <property type="match status" value="1"/>
</dbReference>
<dbReference type="PANTHER" id="PTHR21660:SF1">
    <property type="entry name" value="ACYL-COENZYME A THIOESTERASE 13"/>
    <property type="match status" value="1"/>
</dbReference>
<organism evidence="4 5">
    <name type="scientific">Hyphomicrobium facile</name>
    <dbReference type="NCBI Taxonomy" id="51670"/>
    <lineage>
        <taxon>Bacteria</taxon>
        <taxon>Pseudomonadati</taxon>
        <taxon>Pseudomonadota</taxon>
        <taxon>Alphaproteobacteria</taxon>
        <taxon>Hyphomicrobiales</taxon>
        <taxon>Hyphomicrobiaceae</taxon>
        <taxon>Hyphomicrobium</taxon>
    </lineage>
</organism>
<feature type="domain" description="Thioesterase" evidence="3">
    <location>
        <begin position="77"/>
        <end position="153"/>
    </location>
</feature>
<gene>
    <name evidence="4" type="ORF">SAMN04488557_3683</name>
</gene>
<dbReference type="EMBL" id="FPCH01000004">
    <property type="protein sequence ID" value="SFV38467.1"/>
    <property type="molecule type" value="Genomic_DNA"/>
</dbReference>
<reference evidence="5" key="1">
    <citation type="submission" date="2016-10" db="EMBL/GenBank/DDBJ databases">
        <authorList>
            <person name="Varghese N."/>
            <person name="Submissions S."/>
        </authorList>
    </citation>
    <scope>NUCLEOTIDE SEQUENCE [LARGE SCALE GENOMIC DNA]</scope>
    <source>
        <strain evidence="5">DSM 1565</strain>
    </source>
</reference>
<keyword evidence="2" id="KW-0378">Hydrolase</keyword>
<dbReference type="STRING" id="51670.SAMN04488557_3683"/>
<accession>A0A1I7NUY5</accession>
<proteinExistence type="inferred from homology"/>
<keyword evidence="5" id="KW-1185">Reference proteome</keyword>
<dbReference type="SUPFAM" id="SSF54637">
    <property type="entry name" value="Thioesterase/thiol ester dehydrase-isomerase"/>
    <property type="match status" value="1"/>
</dbReference>
<dbReference type="PANTHER" id="PTHR21660">
    <property type="entry name" value="THIOESTERASE SUPERFAMILY MEMBER-RELATED"/>
    <property type="match status" value="1"/>
</dbReference>
<evidence type="ECO:0000256" key="2">
    <source>
        <dbReference type="ARBA" id="ARBA00022801"/>
    </source>
</evidence>
<dbReference type="InterPro" id="IPR003736">
    <property type="entry name" value="PAAI_dom"/>
</dbReference>
<comment type="similarity">
    <text evidence="1">Belongs to the thioesterase PaaI family.</text>
</comment>
<sequence>MQPSAPRSSPGPDNVGIVDLATLTSMSGLEFLTAIMRGNLPGPPISKTLGFRLVEAEEGRTVFVSEPREEHYNPIRTVHAGYTATLLDSCMACAVLSTLPKGTGFTTMEFKVSLLRPMTKNTGTVRAEGTLLSRGRRGAAAEGRLTDTRGRLIAHATTTCLIYPF</sequence>
<dbReference type="RefSeq" id="WP_092869228.1">
    <property type="nucleotide sequence ID" value="NZ_FPCH01000004.1"/>
</dbReference>
<dbReference type="AlphaFoldDB" id="A0A1I7NUY5"/>
<dbReference type="OrthoDB" id="9813282at2"/>
<dbReference type="InterPro" id="IPR006683">
    <property type="entry name" value="Thioestr_dom"/>
</dbReference>
<name>A0A1I7NUY5_9HYPH</name>
<evidence type="ECO:0000256" key="1">
    <source>
        <dbReference type="ARBA" id="ARBA00008324"/>
    </source>
</evidence>
<evidence type="ECO:0000313" key="5">
    <source>
        <dbReference type="Proteomes" id="UP000199423"/>
    </source>
</evidence>
<dbReference type="InterPro" id="IPR029069">
    <property type="entry name" value="HotDog_dom_sf"/>
</dbReference>
<dbReference type="Proteomes" id="UP000199423">
    <property type="component" value="Unassembled WGS sequence"/>
</dbReference>
<dbReference type="Pfam" id="PF03061">
    <property type="entry name" value="4HBT"/>
    <property type="match status" value="1"/>
</dbReference>
<evidence type="ECO:0000313" key="4">
    <source>
        <dbReference type="EMBL" id="SFV38467.1"/>
    </source>
</evidence>
<dbReference type="GO" id="GO:0047617">
    <property type="term" value="F:fatty acyl-CoA hydrolase activity"/>
    <property type="evidence" value="ECO:0007669"/>
    <property type="project" value="InterPro"/>
</dbReference>
<dbReference type="NCBIfam" id="TIGR00369">
    <property type="entry name" value="unchar_dom_1"/>
    <property type="match status" value="1"/>
</dbReference>
<evidence type="ECO:0000259" key="3">
    <source>
        <dbReference type="Pfam" id="PF03061"/>
    </source>
</evidence>
<dbReference type="InterPro" id="IPR039298">
    <property type="entry name" value="ACOT13"/>
</dbReference>
<dbReference type="Gene3D" id="3.10.129.10">
    <property type="entry name" value="Hotdog Thioesterase"/>
    <property type="match status" value="1"/>
</dbReference>